<name>A0ABR8S561_9MICO</name>
<protein>
    <submittedName>
        <fullName evidence="2">Uncharacterized protein</fullName>
    </submittedName>
</protein>
<keyword evidence="3" id="KW-1185">Reference proteome</keyword>
<accession>A0ABR8S561</accession>
<evidence type="ECO:0000313" key="2">
    <source>
        <dbReference type="EMBL" id="MBD7958612.1"/>
    </source>
</evidence>
<evidence type="ECO:0000256" key="1">
    <source>
        <dbReference type="SAM" id="MobiDB-lite"/>
    </source>
</evidence>
<comment type="caution">
    <text evidence="2">The sequence shown here is derived from an EMBL/GenBank/DDBJ whole genome shotgun (WGS) entry which is preliminary data.</text>
</comment>
<dbReference type="EMBL" id="JACSQP010000010">
    <property type="protein sequence ID" value="MBD7958612.1"/>
    <property type="molecule type" value="Genomic_DNA"/>
</dbReference>
<sequence>MENPSDDHFYVAAELWECRPDEVNGILERFEPRLVRLSLYFPLMSPELTLRAMLRGVPFDLGLQHQRWDFAAAVILRLADVNCELTAELMESNLTAMVEGLSGNFSDPFEGLAAWVAAADSVDPTYIDRVIGALPEGAVSAWSSAIRRPMKYGHARRREIAPLVFRALDLPGTAAQEARELLRKFPSLAKLDPLNGTRAPKESTAPHEGVVSTLSPAQSIAAATPGTNPEAGARTNRPL</sequence>
<reference evidence="2 3" key="1">
    <citation type="submission" date="2020-08" db="EMBL/GenBank/DDBJ databases">
        <title>A Genomic Blueprint of the Chicken Gut Microbiome.</title>
        <authorList>
            <person name="Gilroy R."/>
            <person name="Ravi A."/>
            <person name="Getino M."/>
            <person name="Pursley I."/>
            <person name="Horton D.L."/>
            <person name="Alikhan N.-F."/>
            <person name="Baker D."/>
            <person name="Gharbi K."/>
            <person name="Hall N."/>
            <person name="Watson M."/>
            <person name="Adriaenssens E.M."/>
            <person name="Foster-Nyarko E."/>
            <person name="Jarju S."/>
            <person name="Secka A."/>
            <person name="Antonio M."/>
            <person name="Oren A."/>
            <person name="Chaudhuri R."/>
            <person name="La Ragione R.M."/>
            <person name="Hildebrand F."/>
            <person name="Pallen M.J."/>
        </authorList>
    </citation>
    <scope>NUCLEOTIDE SEQUENCE [LARGE SCALE GENOMIC DNA]</scope>
    <source>
        <strain evidence="2 3">Sa4CUA7</strain>
    </source>
</reference>
<evidence type="ECO:0000313" key="3">
    <source>
        <dbReference type="Proteomes" id="UP000648352"/>
    </source>
</evidence>
<dbReference type="Proteomes" id="UP000648352">
    <property type="component" value="Unassembled WGS sequence"/>
</dbReference>
<gene>
    <name evidence="2" type="ORF">H9651_13275</name>
</gene>
<feature type="region of interest" description="Disordered" evidence="1">
    <location>
        <begin position="192"/>
        <end position="239"/>
    </location>
</feature>
<proteinExistence type="predicted"/>
<organism evidence="2 3">
    <name type="scientific">Microbacterium pullorum</name>
    <dbReference type="NCBI Taxonomy" id="2762236"/>
    <lineage>
        <taxon>Bacteria</taxon>
        <taxon>Bacillati</taxon>
        <taxon>Actinomycetota</taxon>
        <taxon>Actinomycetes</taxon>
        <taxon>Micrococcales</taxon>
        <taxon>Microbacteriaceae</taxon>
        <taxon>Microbacterium</taxon>
    </lineage>
</organism>